<organism evidence="1 2">
    <name type="scientific">Devosia oryziradicis</name>
    <dbReference type="NCBI Taxonomy" id="2801335"/>
    <lineage>
        <taxon>Bacteria</taxon>
        <taxon>Pseudomonadati</taxon>
        <taxon>Pseudomonadota</taxon>
        <taxon>Alphaproteobacteria</taxon>
        <taxon>Hyphomicrobiales</taxon>
        <taxon>Devosiaceae</taxon>
        <taxon>Devosia</taxon>
    </lineage>
</organism>
<dbReference type="Proteomes" id="UP000595460">
    <property type="component" value="Chromosome"/>
</dbReference>
<gene>
    <name evidence="1" type="ORF">JI749_04855</name>
</gene>
<evidence type="ECO:0000313" key="2">
    <source>
        <dbReference type="Proteomes" id="UP000595460"/>
    </source>
</evidence>
<evidence type="ECO:0000313" key="1">
    <source>
        <dbReference type="EMBL" id="QQR36959.1"/>
    </source>
</evidence>
<protein>
    <submittedName>
        <fullName evidence="1">Uncharacterized protein</fullName>
    </submittedName>
</protein>
<name>A0ABX7C118_9HYPH</name>
<sequence length="139" mass="15744">MIDENSHCSQHQPELSENNLFSLRKRAPIESLLTSAGIASSFSSQEPRRPRFSFFYLHNFKELTSLPSRARTSLEALASTFFQGTGVSVRLPGRSSALSEIVEQWERMSLGVVNVAGCIRDVFVCQHPIFFFRFIQICI</sequence>
<keyword evidence="2" id="KW-1185">Reference proteome</keyword>
<reference evidence="1 2" key="1">
    <citation type="submission" date="2021-01" db="EMBL/GenBank/DDBJ databases">
        <title>Genome seq and assembly of Devosia sp. G19.</title>
        <authorList>
            <person name="Chhetri G."/>
        </authorList>
    </citation>
    <scope>NUCLEOTIDE SEQUENCE [LARGE SCALE GENOMIC DNA]</scope>
    <source>
        <strain evidence="1 2">G19</strain>
    </source>
</reference>
<proteinExistence type="predicted"/>
<accession>A0ABX7C118</accession>
<dbReference type="RefSeq" id="WP_201660024.1">
    <property type="nucleotide sequence ID" value="NZ_CP068047.1"/>
</dbReference>
<dbReference type="EMBL" id="CP068047">
    <property type="protein sequence ID" value="QQR36959.1"/>
    <property type="molecule type" value="Genomic_DNA"/>
</dbReference>